<organism evidence="3 4">
    <name type="scientific">Jhaorihella thermophila</name>
    <dbReference type="NCBI Taxonomy" id="488547"/>
    <lineage>
        <taxon>Bacteria</taxon>
        <taxon>Pseudomonadati</taxon>
        <taxon>Pseudomonadota</taxon>
        <taxon>Alphaproteobacteria</taxon>
        <taxon>Rhodobacterales</taxon>
        <taxon>Paracoccaceae</taxon>
        <taxon>Jhaorihella</taxon>
    </lineage>
</organism>
<feature type="transmembrane region" description="Helical" evidence="1">
    <location>
        <begin position="99"/>
        <end position="118"/>
    </location>
</feature>
<accession>A0A1H5XWA8</accession>
<protein>
    <submittedName>
        <fullName evidence="3">EamA-like transporter family protein</fullName>
    </submittedName>
</protein>
<keyword evidence="4" id="KW-1185">Reference proteome</keyword>
<evidence type="ECO:0000313" key="4">
    <source>
        <dbReference type="Proteomes" id="UP000236742"/>
    </source>
</evidence>
<keyword evidence="1" id="KW-1133">Transmembrane helix</keyword>
<feature type="transmembrane region" description="Helical" evidence="1">
    <location>
        <begin position="206"/>
        <end position="225"/>
    </location>
</feature>
<dbReference type="SUPFAM" id="SSF103481">
    <property type="entry name" value="Multidrug resistance efflux transporter EmrE"/>
    <property type="match status" value="2"/>
</dbReference>
<feature type="transmembrane region" description="Helical" evidence="1">
    <location>
        <begin position="73"/>
        <end position="93"/>
    </location>
</feature>
<gene>
    <name evidence="3" type="ORF">SAMN05421751_11319</name>
</gene>
<name>A0A1H5XWA8_9RHOB</name>
<feature type="transmembrane region" description="Helical" evidence="1">
    <location>
        <begin position="180"/>
        <end position="200"/>
    </location>
</feature>
<feature type="domain" description="EamA" evidence="2">
    <location>
        <begin position="10"/>
        <end position="140"/>
    </location>
</feature>
<proteinExistence type="predicted"/>
<dbReference type="Proteomes" id="UP000236742">
    <property type="component" value="Unassembled WGS sequence"/>
</dbReference>
<dbReference type="PANTHER" id="PTHR22911:SF103">
    <property type="entry name" value="BLR2811 PROTEIN"/>
    <property type="match status" value="1"/>
</dbReference>
<evidence type="ECO:0000259" key="2">
    <source>
        <dbReference type="Pfam" id="PF00892"/>
    </source>
</evidence>
<dbReference type="RefSeq" id="WP_200822770.1">
    <property type="nucleotide sequence ID" value="NZ_FNVD01000013.1"/>
</dbReference>
<keyword evidence="1" id="KW-0812">Transmembrane</keyword>
<dbReference type="AlphaFoldDB" id="A0A1H5XWA8"/>
<dbReference type="InterPro" id="IPR000620">
    <property type="entry name" value="EamA_dom"/>
</dbReference>
<evidence type="ECO:0000313" key="3">
    <source>
        <dbReference type="EMBL" id="SEG15958.1"/>
    </source>
</evidence>
<feature type="domain" description="EamA" evidence="2">
    <location>
        <begin position="151"/>
        <end position="273"/>
    </location>
</feature>
<feature type="transmembrane region" description="Helical" evidence="1">
    <location>
        <begin position="262"/>
        <end position="279"/>
    </location>
</feature>
<dbReference type="EMBL" id="FNVD01000013">
    <property type="protein sequence ID" value="SEG15958.1"/>
    <property type="molecule type" value="Genomic_DNA"/>
</dbReference>
<feature type="transmembrane region" description="Helical" evidence="1">
    <location>
        <begin position="42"/>
        <end position="61"/>
    </location>
</feature>
<feature type="transmembrane region" description="Helical" evidence="1">
    <location>
        <begin position="125"/>
        <end position="143"/>
    </location>
</feature>
<dbReference type="Pfam" id="PF00892">
    <property type="entry name" value="EamA"/>
    <property type="match status" value="2"/>
</dbReference>
<sequence length="289" mass="30845">MTPRPDHSRAVLLMIGAIFCFTLMDASVKALAPRVGVLPALWARYAGQMMLVLVLVAPRLRTVARTRYPGLQFARSVLLMTATAFFFLSLSLIPITDAAALMSVNPVFITLGAALFLGEALGPRRLIGIAVALVGAMIVIRPGSEVFSLPALLPLAAAASYSGYALITRRVGAGEDPWTSLFYTGLVGTALLTLAVPFAWKTPDGPALALMGSVVLFGTIGQMALIRAFSLGEAAMLAPYSYSGLIFAACWGALFFAEYPDIWTVCGALVIAGAGLYVWHRETYPRRVR</sequence>
<dbReference type="GO" id="GO:0016020">
    <property type="term" value="C:membrane"/>
    <property type="evidence" value="ECO:0007669"/>
    <property type="project" value="InterPro"/>
</dbReference>
<dbReference type="Gene3D" id="1.10.3730.20">
    <property type="match status" value="1"/>
</dbReference>
<evidence type="ECO:0000256" key="1">
    <source>
        <dbReference type="SAM" id="Phobius"/>
    </source>
</evidence>
<feature type="transmembrane region" description="Helical" evidence="1">
    <location>
        <begin position="237"/>
        <end position="256"/>
    </location>
</feature>
<reference evidence="3 4" key="1">
    <citation type="submission" date="2016-10" db="EMBL/GenBank/DDBJ databases">
        <authorList>
            <person name="de Groot N.N."/>
        </authorList>
    </citation>
    <scope>NUCLEOTIDE SEQUENCE [LARGE SCALE GENOMIC DNA]</scope>
    <source>
        <strain evidence="3 4">DSM 23413</strain>
    </source>
</reference>
<dbReference type="PANTHER" id="PTHR22911">
    <property type="entry name" value="ACYL-MALONYL CONDENSING ENZYME-RELATED"/>
    <property type="match status" value="1"/>
</dbReference>
<dbReference type="InterPro" id="IPR037185">
    <property type="entry name" value="EmrE-like"/>
</dbReference>
<feature type="transmembrane region" description="Helical" evidence="1">
    <location>
        <begin position="149"/>
        <end position="168"/>
    </location>
</feature>
<keyword evidence="1" id="KW-0472">Membrane</keyword>